<sequence>MYGQCPASVGGNRHAEGNTGQLPDSETLRQRARDKAPGHPATCSALRRERAIPGKDEVGVRYCERFSRSLGVFSLKKSLKKSQNIFSGACQQAIKVYEKLSQDLSIEDICYRGEIYPSLADMLEWITCIEQQFSSQYPWATFFCSAVL</sequence>
<dbReference type="InterPro" id="IPR029159">
    <property type="entry name" value="CA109-like"/>
</dbReference>
<gene>
    <name evidence="2" type="ORF">V5799_032038</name>
</gene>
<feature type="compositionally biased region" description="Basic and acidic residues" evidence="1">
    <location>
        <begin position="26"/>
        <end position="37"/>
    </location>
</feature>
<protein>
    <submittedName>
        <fullName evidence="2">Uncharacterized protein</fullName>
    </submittedName>
</protein>
<comment type="caution">
    <text evidence="2">The sequence shown here is derived from an EMBL/GenBank/DDBJ whole genome shotgun (WGS) entry which is preliminary data.</text>
</comment>
<dbReference type="Proteomes" id="UP001321473">
    <property type="component" value="Unassembled WGS sequence"/>
</dbReference>
<evidence type="ECO:0000313" key="2">
    <source>
        <dbReference type="EMBL" id="KAK8765352.1"/>
    </source>
</evidence>
<evidence type="ECO:0000256" key="1">
    <source>
        <dbReference type="SAM" id="MobiDB-lite"/>
    </source>
</evidence>
<keyword evidence="3" id="KW-1185">Reference proteome</keyword>
<proteinExistence type="predicted"/>
<accession>A0AAQ4DSB2</accession>
<reference evidence="2 3" key="1">
    <citation type="journal article" date="2023" name="Arcadia Sci">
        <title>De novo assembly of a long-read Amblyomma americanum tick genome.</title>
        <authorList>
            <person name="Chou S."/>
            <person name="Poskanzer K.E."/>
            <person name="Rollins M."/>
            <person name="Thuy-Boun P.S."/>
        </authorList>
    </citation>
    <scope>NUCLEOTIDE SEQUENCE [LARGE SCALE GENOMIC DNA]</scope>
    <source>
        <strain evidence="2">F_SG_1</strain>
        <tissue evidence="2">Salivary glands</tissue>
    </source>
</reference>
<evidence type="ECO:0000313" key="3">
    <source>
        <dbReference type="Proteomes" id="UP001321473"/>
    </source>
</evidence>
<dbReference type="Pfam" id="PF15011">
    <property type="entry name" value="CA109-like"/>
    <property type="match status" value="1"/>
</dbReference>
<dbReference type="EMBL" id="JARKHS020027467">
    <property type="protein sequence ID" value="KAK8765352.1"/>
    <property type="molecule type" value="Genomic_DNA"/>
</dbReference>
<feature type="region of interest" description="Disordered" evidence="1">
    <location>
        <begin position="1"/>
        <end position="46"/>
    </location>
</feature>
<organism evidence="2 3">
    <name type="scientific">Amblyomma americanum</name>
    <name type="common">Lone star tick</name>
    <dbReference type="NCBI Taxonomy" id="6943"/>
    <lineage>
        <taxon>Eukaryota</taxon>
        <taxon>Metazoa</taxon>
        <taxon>Ecdysozoa</taxon>
        <taxon>Arthropoda</taxon>
        <taxon>Chelicerata</taxon>
        <taxon>Arachnida</taxon>
        <taxon>Acari</taxon>
        <taxon>Parasitiformes</taxon>
        <taxon>Ixodida</taxon>
        <taxon>Ixodoidea</taxon>
        <taxon>Ixodidae</taxon>
        <taxon>Amblyomminae</taxon>
        <taxon>Amblyomma</taxon>
    </lineage>
</organism>
<dbReference type="AlphaFoldDB" id="A0AAQ4DSB2"/>
<name>A0AAQ4DSB2_AMBAM</name>